<dbReference type="SUPFAM" id="SSF51230">
    <property type="entry name" value="Single hybrid motif"/>
    <property type="match status" value="1"/>
</dbReference>
<organism evidence="4 5">
    <name type="scientific">Halalkalibacillus sediminis</name>
    <dbReference type="NCBI Taxonomy" id="2018042"/>
    <lineage>
        <taxon>Bacteria</taxon>
        <taxon>Bacillati</taxon>
        <taxon>Bacillota</taxon>
        <taxon>Bacilli</taxon>
        <taxon>Bacillales</taxon>
        <taxon>Bacillaceae</taxon>
        <taxon>Halalkalibacillus</taxon>
    </lineage>
</organism>
<keyword evidence="5" id="KW-1185">Reference proteome</keyword>
<dbReference type="InterPro" id="IPR058790">
    <property type="entry name" value="BSH_CusB"/>
</dbReference>
<dbReference type="InterPro" id="IPR011053">
    <property type="entry name" value="Single_hybrid_motif"/>
</dbReference>
<dbReference type="GO" id="GO:0015562">
    <property type="term" value="F:efflux transmembrane transporter activity"/>
    <property type="evidence" value="ECO:0007669"/>
    <property type="project" value="TreeGrafter"/>
</dbReference>
<dbReference type="Pfam" id="PF25919">
    <property type="entry name" value="BSH_CusB"/>
    <property type="match status" value="1"/>
</dbReference>
<dbReference type="PANTHER" id="PTHR30469">
    <property type="entry name" value="MULTIDRUG RESISTANCE PROTEIN MDTA"/>
    <property type="match status" value="1"/>
</dbReference>
<evidence type="ECO:0000259" key="3">
    <source>
        <dbReference type="Pfam" id="PF25989"/>
    </source>
</evidence>
<reference evidence="4 5" key="1">
    <citation type="submission" date="2017-06" db="EMBL/GenBank/DDBJ databases">
        <title>the draft geome sequence of Illustriluteabacillus marina B3227.</title>
        <authorList>
            <person name="He R.-H."/>
            <person name="Du Z.-J."/>
        </authorList>
    </citation>
    <scope>NUCLEOTIDE SEQUENCE [LARGE SCALE GENOMIC DNA]</scope>
    <source>
        <strain evidence="4 5">B3227</strain>
    </source>
</reference>
<gene>
    <name evidence="4" type="ORF">CEY16_07525</name>
</gene>
<dbReference type="EMBL" id="PJNH01000002">
    <property type="protein sequence ID" value="PKR77772.1"/>
    <property type="molecule type" value="Genomic_DNA"/>
</dbReference>
<dbReference type="Gene3D" id="2.40.420.20">
    <property type="match status" value="1"/>
</dbReference>
<dbReference type="OrthoDB" id="2456449at2"/>
<feature type="chain" id="PRO_5038424563" evidence="1">
    <location>
        <begin position="20"/>
        <end position="295"/>
    </location>
</feature>
<sequence length="295" mass="31977">MKKKLWLLSLISLAMILTACNGDSSDNEEEQVETETPVEVSQVEVRDFTTTKSFTGRTMPSDQSPVIAQAPGEVEELFVEKGESVSEGDVLAEISSPQRGVYELEAGMDGIIQELNMREGRGVTSEEPAAMIISIDPLSMAFSVTARDANKFSVDDEVEFSISQLDYEGTATVTHVPATAGENGMFNIEAEAELPEDSEVTAGVTAQFYLEEVVEADAMVVPTEAVVDRGGERYVFKLEDGEAVRVPMEIASMQSSETAISLTEEDTLSEGDEVIVRGQLTLSDGQQVRIVEEAE</sequence>
<dbReference type="Pfam" id="PF25989">
    <property type="entry name" value="YknX_C"/>
    <property type="match status" value="1"/>
</dbReference>
<dbReference type="Proteomes" id="UP000243524">
    <property type="component" value="Unassembled WGS sequence"/>
</dbReference>
<accession>A0A2I0QTU2</accession>
<evidence type="ECO:0000313" key="4">
    <source>
        <dbReference type="EMBL" id="PKR77772.1"/>
    </source>
</evidence>
<dbReference type="GO" id="GO:1990281">
    <property type="term" value="C:efflux pump complex"/>
    <property type="evidence" value="ECO:0007669"/>
    <property type="project" value="TreeGrafter"/>
</dbReference>
<protein>
    <submittedName>
        <fullName evidence="4">Uncharacterized protein</fullName>
    </submittedName>
</protein>
<feature type="domain" description="CusB-like barrel-sandwich hybrid" evidence="2">
    <location>
        <begin position="66"/>
        <end position="130"/>
    </location>
</feature>
<dbReference type="AlphaFoldDB" id="A0A2I0QTU2"/>
<evidence type="ECO:0000259" key="2">
    <source>
        <dbReference type="Pfam" id="PF25919"/>
    </source>
</evidence>
<keyword evidence="1" id="KW-0732">Signal</keyword>
<dbReference type="PANTHER" id="PTHR30469:SF33">
    <property type="entry name" value="SLR1207 PROTEIN"/>
    <property type="match status" value="1"/>
</dbReference>
<feature type="signal peptide" evidence="1">
    <location>
        <begin position="1"/>
        <end position="19"/>
    </location>
</feature>
<evidence type="ECO:0000256" key="1">
    <source>
        <dbReference type="SAM" id="SignalP"/>
    </source>
</evidence>
<dbReference type="InterPro" id="IPR058637">
    <property type="entry name" value="YknX-like_C"/>
</dbReference>
<dbReference type="RefSeq" id="WP_101331380.1">
    <property type="nucleotide sequence ID" value="NZ_PJNH01000002.1"/>
</dbReference>
<dbReference type="PROSITE" id="PS51257">
    <property type="entry name" value="PROKAR_LIPOPROTEIN"/>
    <property type="match status" value="1"/>
</dbReference>
<evidence type="ECO:0000313" key="5">
    <source>
        <dbReference type="Proteomes" id="UP000243524"/>
    </source>
</evidence>
<dbReference type="Gene3D" id="2.40.50.100">
    <property type="match status" value="1"/>
</dbReference>
<proteinExistence type="predicted"/>
<feature type="domain" description="YknX-like C-terminal permuted SH3-like" evidence="3">
    <location>
        <begin position="219"/>
        <end position="289"/>
    </location>
</feature>
<comment type="caution">
    <text evidence="4">The sequence shown here is derived from an EMBL/GenBank/DDBJ whole genome shotgun (WGS) entry which is preliminary data.</text>
</comment>
<name>A0A2I0QTU2_9BACI</name>